<proteinExistence type="predicted"/>
<dbReference type="Pfam" id="PF03060">
    <property type="entry name" value="NMO"/>
    <property type="match status" value="1"/>
</dbReference>
<dbReference type="InterPro" id="IPR013785">
    <property type="entry name" value="Aldolase_TIM"/>
</dbReference>
<sequence>MTPAPARPARGPDGVRAALAALDLPVFVVRDESGIAMTNDAVVARGAQVLAAVPPCRPESLGDDEFRRDHGVRLAYHAGAMAGGISSARMVAALAREGVLASFGAAGLPPGRLAEALEAIRRDAPGRPFACNLIHSPSEPAMEDATVELCLRHGVRCVEASAFLRLTPAVVRYRVAGLSRRRDGEVVAAHKVIAKVSRAEVAEPFLRPAPEAMVRELVAAGTVTAEQAELARRVPMADDVTAEADSGGHTDRRALTVLLPELSALRDRIQRELGCPRQVRIGAAGGIGTPAAAFAAFALGAAYVVTGSINQATVEAGQSDATKELLATAGSVDCEMAPSADMFEMGAQVQVLKRGTVFASRARKLYDLYTAHDGLDAIPAAERELLEDRVFRRSLEEVWADCVGYFRERDPRQTERAEHDPRRRMALVFRWYLGRSSEWSVTGEPGREADYQVWCGPAMGAFNSWVAGSCLAPVRNRFAADLASHMMRGAAVAGRAAQLRLAGVRLPAGTGTYLPAPA</sequence>
<dbReference type="Pfam" id="PF21607">
    <property type="entry name" value="FabD_helical_ins"/>
    <property type="match status" value="1"/>
</dbReference>
<dbReference type="PANTHER" id="PTHR32332">
    <property type="entry name" value="2-NITROPROPANE DIOXYGENASE"/>
    <property type="match status" value="1"/>
</dbReference>
<feature type="domain" description="Fatty acid synthase subunit PfaD N-terminal" evidence="1">
    <location>
        <begin position="12"/>
        <end position="55"/>
    </location>
</feature>
<dbReference type="Pfam" id="PF18328">
    <property type="entry name" value="PfaD_N"/>
    <property type="match status" value="1"/>
</dbReference>
<feature type="domain" description="[Acyl-carrier-protein] S-malonyltransferase-like inserted helical" evidence="2">
    <location>
        <begin position="372"/>
        <end position="451"/>
    </location>
</feature>
<organism evidence="3 4">
    <name type="scientific">Streptomyces nanshensis</name>
    <dbReference type="NCBI Taxonomy" id="518642"/>
    <lineage>
        <taxon>Bacteria</taxon>
        <taxon>Bacillati</taxon>
        <taxon>Actinomycetota</taxon>
        <taxon>Actinomycetes</taxon>
        <taxon>Kitasatosporales</taxon>
        <taxon>Streptomycetaceae</taxon>
        <taxon>Streptomyces</taxon>
    </lineage>
</organism>
<gene>
    <name evidence="3" type="ORF">AN218_20925</name>
</gene>
<dbReference type="EMBL" id="LJGW01000351">
    <property type="protein sequence ID" value="OEV09700.1"/>
    <property type="molecule type" value="Genomic_DNA"/>
</dbReference>
<dbReference type="InterPro" id="IPR049489">
    <property type="entry name" value="FabD-like_helical_ins"/>
</dbReference>
<protein>
    <submittedName>
        <fullName evidence="3">2-nitropropane dioxygenase</fullName>
    </submittedName>
</protein>
<dbReference type="SUPFAM" id="SSF51412">
    <property type="entry name" value="Inosine monophosphate dehydrogenase (IMPDH)"/>
    <property type="match status" value="1"/>
</dbReference>
<dbReference type="InterPro" id="IPR014179">
    <property type="entry name" value="PfaD-like_TIM-barrel"/>
</dbReference>
<name>A0A1E7L0J3_9ACTN</name>
<reference evidence="3 4" key="1">
    <citation type="journal article" date="2016" name="Front. Microbiol.">
        <title>Comparative Genomics Analysis of Streptomyces Species Reveals Their Adaptation to the Marine Environment and Their Diversity at the Genomic Level.</title>
        <authorList>
            <person name="Tian X."/>
            <person name="Zhang Z."/>
            <person name="Yang T."/>
            <person name="Chen M."/>
            <person name="Li J."/>
            <person name="Chen F."/>
            <person name="Yang J."/>
            <person name="Li W."/>
            <person name="Zhang B."/>
            <person name="Zhang Z."/>
            <person name="Wu J."/>
            <person name="Zhang C."/>
            <person name="Long L."/>
            <person name="Xiao J."/>
        </authorList>
    </citation>
    <scope>NUCLEOTIDE SEQUENCE [LARGE SCALE GENOMIC DNA]</scope>
    <source>
        <strain evidence="3 4">SCSIO 10429</strain>
    </source>
</reference>
<evidence type="ECO:0000313" key="4">
    <source>
        <dbReference type="Proteomes" id="UP000176005"/>
    </source>
</evidence>
<keyword evidence="3" id="KW-0223">Dioxygenase</keyword>
<evidence type="ECO:0000259" key="2">
    <source>
        <dbReference type="Pfam" id="PF21607"/>
    </source>
</evidence>
<dbReference type="PANTHER" id="PTHR32332:SF20">
    <property type="entry name" value="2-NITROPROPANE DIOXYGENASE-LIKE PROTEIN"/>
    <property type="match status" value="1"/>
</dbReference>
<dbReference type="Proteomes" id="UP000176005">
    <property type="component" value="Unassembled WGS sequence"/>
</dbReference>
<evidence type="ECO:0000313" key="3">
    <source>
        <dbReference type="EMBL" id="OEV09700.1"/>
    </source>
</evidence>
<evidence type="ECO:0000259" key="1">
    <source>
        <dbReference type="Pfam" id="PF18328"/>
    </source>
</evidence>
<comment type="caution">
    <text evidence="3">The sequence shown here is derived from an EMBL/GenBank/DDBJ whole genome shotgun (WGS) entry which is preliminary data.</text>
</comment>
<dbReference type="PATRIC" id="fig|518642.10.peg.5095"/>
<dbReference type="NCBIfam" id="TIGR02814">
    <property type="entry name" value="pfaD_fam"/>
    <property type="match status" value="1"/>
</dbReference>
<dbReference type="InterPro" id="IPR040981">
    <property type="entry name" value="PfaD_N"/>
</dbReference>
<dbReference type="Gene3D" id="3.20.20.70">
    <property type="entry name" value="Aldolase class I"/>
    <property type="match status" value="1"/>
</dbReference>
<accession>A0A1E7L0J3</accession>
<dbReference type="CDD" id="cd04742">
    <property type="entry name" value="NPD_FabD"/>
    <property type="match status" value="1"/>
</dbReference>
<dbReference type="GO" id="GO:0051213">
    <property type="term" value="F:dioxygenase activity"/>
    <property type="evidence" value="ECO:0007669"/>
    <property type="project" value="UniProtKB-KW"/>
</dbReference>
<dbReference type="AlphaFoldDB" id="A0A1E7L0J3"/>
<keyword evidence="4" id="KW-1185">Reference proteome</keyword>
<keyword evidence="3" id="KW-0560">Oxidoreductase</keyword>